<reference evidence="1 2" key="1">
    <citation type="submission" date="2018-03" db="EMBL/GenBank/DDBJ databases">
        <title>Aquarubrobacter algicola gen. nov., sp. nov., a novel actinobacterium isolated from shallow eutrophic lake during the end of cyanobacterial harmful algal blooms.</title>
        <authorList>
            <person name="Chun S.J."/>
        </authorList>
    </citation>
    <scope>NUCLEOTIDE SEQUENCE [LARGE SCALE GENOMIC DNA]</scope>
    <source>
        <strain evidence="1 2">Seoho-28</strain>
    </source>
</reference>
<organism evidence="1 2">
    <name type="scientific">Paraconexibacter algicola</name>
    <dbReference type="NCBI Taxonomy" id="2133960"/>
    <lineage>
        <taxon>Bacteria</taxon>
        <taxon>Bacillati</taxon>
        <taxon>Actinomycetota</taxon>
        <taxon>Thermoleophilia</taxon>
        <taxon>Solirubrobacterales</taxon>
        <taxon>Paraconexibacteraceae</taxon>
        <taxon>Paraconexibacter</taxon>
    </lineage>
</organism>
<evidence type="ECO:0000313" key="1">
    <source>
        <dbReference type="EMBL" id="PTL58313.1"/>
    </source>
</evidence>
<accession>A0A2T4UGC5</accession>
<evidence type="ECO:0000313" key="2">
    <source>
        <dbReference type="Proteomes" id="UP000240739"/>
    </source>
</evidence>
<dbReference type="Proteomes" id="UP000240739">
    <property type="component" value="Unassembled WGS sequence"/>
</dbReference>
<protein>
    <submittedName>
        <fullName evidence="1">Uncharacterized protein</fullName>
    </submittedName>
</protein>
<proteinExistence type="predicted"/>
<name>A0A2T4UGC5_9ACTN</name>
<sequence>MLSLSPVQPLPLEHRETLAETAAQAAGGGAVVGLVQLADGRTWHATVVTADGIVDVRLDPTVRSAVVVPRPGEVSGHRDAA</sequence>
<dbReference type="AlphaFoldDB" id="A0A2T4UGC5"/>
<dbReference type="EMBL" id="PYYB01000001">
    <property type="protein sequence ID" value="PTL58313.1"/>
    <property type="molecule type" value="Genomic_DNA"/>
</dbReference>
<gene>
    <name evidence="1" type="ORF">C7Y72_00935</name>
</gene>
<keyword evidence="2" id="KW-1185">Reference proteome</keyword>
<comment type="caution">
    <text evidence="1">The sequence shown here is derived from an EMBL/GenBank/DDBJ whole genome shotgun (WGS) entry which is preliminary data.</text>
</comment>
<dbReference type="RefSeq" id="WP_107566751.1">
    <property type="nucleotide sequence ID" value="NZ_PYYB01000001.1"/>
</dbReference>